<dbReference type="EC" id="4.2.1.136" evidence="7"/>
<keyword evidence="11" id="KW-0521">NADP</keyword>
<dbReference type="GO" id="GO:0052856">
    <property type="term" value="F:NAD(P)HX epimerase activity"/>
    <property type="evidence" value="ECO:0007669"/>
    <property type="project" value="UniProtKB-EC"/>
</dbReference>
<dbReference type="PIRSF" id="PIRSF017184">
    <property type="entry name" value="Nnr"/>
    <property type="match status" value="1"/>
</dbReference>
<evidence type="ECO:0000256" key="8">
    <source>
        <dbReference type="ARBA" id="ARBA00022723"/>
    </source>
</evidence>
<dbReference type="AlphaFoldDB" id="A0A381XIS4"/>
<dbReference type="PANTHER" id="PTHR12592">
    <property type="entry name" value="ATP-DEPENDENT (S)-NAD(P)H-HYDRATE DEHYDRATASE FAMILY MEMBER"/>
    <property type="match status" value="1"/>
</dbReference>
<keyword evidence="9" id="KW-0547">Nucleotide-binding</keyword>
<dbReference type="InterPro" id="IPR000631">
    <property type="entry name" value="CARKD"/>
</dbReference>
<proteinExistence type="inferred from homology"/>
<dbReference type="EC" id="5.1.99.6" evidence="6"/>
<evidence type="ECO:0000313" key="23">
    <source>
        <dbReference type="EMBL" id="SVA64193.1"/>
    </source>
</evidence>
<dbReference type="SUPFAM" id="SSF53613">
    <property type="entry name" value="Ribokinase-like"/>
    <property type="match status" value="1"/>
</dbReference>
<evidence type="ECO:0000256" key="13">
    <source>
        <dbReference type="ARBA" id="ARBA00023027"/>
    </source>
</evidence>
<dbReference type="PROSITE" id="PS51385">
    <property type="entry name" value="YJEF_N"/>
    <property type="match status" value="1"/>
</dbReference>
<dbReference type="PROSITE" id="PS01050">
    <property type="entry name" value="YJEF_C_2"/>
    <property type="match status" value="1"/>
</dbReference>
<dbReference type="CDD" id="cd01171">
    <property type="entry name" value="YXKO-related"/>
    <property type="match status" value="1"/>
</dbReference>
<dbReference type="GO" id="GO:0052855">
    <property type="term" value="F:ADP-dependent NAD(P)H-hydrate dehydratase activity"/>
    <property type="evidence" value="ECO:0007669"/>
    <property type="project" value="UniProtKB-EC"/>
</dbReference>
<accession>A0A381XIS4</accession>
<dbReference type="GO" id="GO:0110051">
    <property type="term" value="P:metabolite repair"/>
    <property type="evidence" value="ECO:0007669"/>
    <property type="project" value="TreeGrafter"/>
</dbReference>
<keyword evidence="8" id="KW-0479">Metal-binding</keyword>
<evidence type="ECO:0000256" key="3">
    <source>
        <dbReference type="ARBA" id="ARBA00001958"/>
    </source>
</evidence>
<evidence type="ECO:0000256" key="17">
    <source>
        <dbReference type="ARBA" id="ARBA00025153"/>
    </source>
</evidence>
<dbReference type="InterPro" id="IPR017953">
    <property type="entry name" value="Carbohydrate_kinase_pred_CS"/>
</dbReference>
<evidence type="ECO:0000256" key="19">
    <source>
        <dbReference type="ARBA" id="ARBA00048238"/>
    </source>
</evidence>
<evidence type="ECO:0000256" key="6">
    <source>
        <dbReference type="ARBA" id="ARBA00012228"/>
    </source>
</evidence>
<evidence type="ECO:0000259" key="22">
    <source>
        <dbReference type="PROSITE" id="PS51385"/>
    </source>
</evidence>
<keyword evidence="16" id="KW-0511">Multifunctional enzyme</keyword>
<comment type="catalytic activity">
    <reaction evidence="19">
        <text>(6S)-NADHX + ADP = AMP + phosphate + NADH + H(+)</text>
        <dbReference type="Rhea" id="RHEA:32223"/>
        <dbReference type="ChEBI" id="CHEBI:15378"/>
        <dbReference type="ChEBI" id="CHEBI:43474"/>
        <dbReference type="ChEBI" id="CHEBI:57945"/>
        <dbReference type="ChEBI" id="CHEBI:64074"/>
        <dbReference type="ChEBI" id="CHEBI:456215"/>
        <dbReference type="ChEBI" id="CHEBI:456216"/>
        <dbReference type="EC" id="4.2.1.136"/>
    </reaction>
</comment>
<comment type="cofactor">
    <cofactor evidence="3">
        <name>K(+)</name>
        <dbReference type="ChEBI" id="CHEBI:29103"/>
    </cofactor>
</comment>
<dbReference type="EMBL" id="UINC01015205">
    <property type="protein sequence ID" value="SVA64193.1"/>
    <property type="molecule type" value="Genomic_DNA"/>
</dbReference>
<evidence type="ECO:0000256" key="18">
    <source>
        <dbReference type="ARBA" id="ARBA00032624"/>
    </source>
</evidence>
<comment type="similarity">
    <text evidence="5">In the C-terminal section; belongs to the NnrD/CARKD family.</text>
</comment>
<feature type="non-terminal residue" evidence="23">
    <location>
        <position position="435"/>
    </location>
</feature>
<evidence type="ECO:0000256" key="9">
    <source>
        <dbReference type="ARBA" id="ARBA00022741"/>
    </source>
</evidence>
<evidence type="ECO:0000256" key="15">
    <source>
        <dbReference type="ARBA" id="ARBA00023239"/>
    </source>
</evidence>
<dbReference type="GO" id="GO:0046872">
    <property type="term" value="F:metal ion binding"/>
    <property type="evidence" value="ECO:0007669"/>
    <property type="project" value="UniProtKB-KW"/>
</dbReference>
<evidence type="ECO:0000256" key="1">
    <source>
        <dbReference type="ARBA" id="ARBA00000013"/>
    </source>
</evidence>
<dbReference type="GO" id="GO:0005524">
    <property type="term" value="F:ATP binding"/>
    <property type="evidence" value="ECO:0007669"/>
    <property type="project" value="UniProtKB-KW"/>
</dbReference>
<dbReference type="PROSITE" id="PS51383">
    <property type="entry name" value="YJEF_C_3"/>
    <property type="match status" value="1"/>
</dbReference>
<comment type="catalytic activity">
    <reaction evidence="1">
        <text>(6R)-NADHX = (6S)-NADHX</text>
        <dbReference type="Rhea" id="RHEA:32215"/>
        <dbReference type="ChEBI" id="CHEBI:64074"/>
        <dbReference type="ChEBI" id="CHEBI:64075"/>
        <dbReference type="EC" id="5.1.99.6"/>
    </reaction>
</comment>
<dbReference type="NCBIfam" id="TIGR00196">
    <property type="entry name" value="yjeF_cterm"/>
    <property type="match status" value="1"/>
</dbReference>
<dbReference type="Pfam" id="PF03853">
    <property type="entry name" value="YjeF_N"/>
    <property type="match status" value="2"/>
</dbReference>
<keyword evidence="12" id="KW-0630">Potassium</keyword>
<dbReference type="HAMAP" id="MF_01966">
    <property type="entry name" value="NADHX_epimerase"/>
    <property type="match status" value="1"/>
</dbReference>
<keyword evidence="10" id="KW-0067">ATP-binding</keyword>
<sequence length="435" mass="46017">MIPIATIEEMREIDRSSSYSTEVLIERAGAAVARSVLRELGGAYGRRVIVIAGKGSNGEDGKVAAKRLERRGVRVQLINADETPKELPDADLVIDAAYGTGLKRPYEAPLTNSTVLSVDIPSGVDGHTGCSIGRPFKAKKTLTFNALKPGHIFSDGACLSGELEIADIGLDTSSLSCGLVTDDDVSRWIPSRAKESHKWKSACWVISGSEGMEGAAILTVSAAQRAGAGYIRFSSPEVKILEVPLEAVSFPLQTDLSIDENEISRFKSFVIGPGLGRNSELLNGIKELVGRLKCPVVLDGDALHAFDKNDFPNKSQIILTPHEGEFEKMMGEKPSLDRISAVRKCAEETGSVVLLKGPTTVVSDPKGNTRIINSGDQRLATAGSGDVLAGIIGAFLARGAGLLEAASSGAHVHGQLLNRLPPTGVVANDLVTCLI</sequence>
<feature type="domain" description="YjeF N-terminal" evidence="22">
    <location>
        <begin position="10"/>
        <end position="176"/>
    </location>
</feature>
<dbReference type="InterPro" id="IPR036652">
    <property type="entry name" value="YjeF_N_dom_sf"/>
</dbReference>
<protein>
    <recommendedName>
        <fullName evidence="18">Nicotinamide nucleotide repair protein</fullName>
        <ecNumber evidence="7">4.2.1.136</ecNumber>
        <ecNumber evidence="6">5.1.99.6</ecNumber>
    </recommendedName>
</protein>
<comment type="function">
    <text evidence="17">Bifunctional enzyme that catalyzes the epimerization of the S- and R-forms of NAD(P)HX and the dehydration of the S-form of NAD(P)HX at the expense of ADP, which is converted to AMP. This allows the repair of both epimers of NAD(P)HX, a damaged form of NAD(P)H that is a result of enzymatic or heat-dependent hydration.</text>
</comment>
<dbReference type="Gene3D" id="3.40.1190.20">
    <property type="match status" value="1"/>
</dbReference>
<comment type="catalytic activity">
    <reaction evidence="2">
        <text>(6R)-NADPHX = (6S)-NADPHX</text>
        <dbReference type="Rhea" id="RHEA:32227"/>
        <dbReference type="ChEBI" id="CHEBI:64076"/>
        <dbReference type="ChEBI" id="CHEBI:64077"/>
        <dbReference type="EC" id="5.1.99.6"/>
    </reaction>
</comment>
<evidence type="ECO:0000256" key="10">
    <source>
        <dbReference type="ARBA" id="ARBA00022840"/>
    </source>
</evidence>
<keyword evidence="14" id="KW-0413">Isomerase</keyword>
<dbReference type="SUPFAM" id="SSF64153">
    <property type="entry name" value="YjeF N-terminal domain-like"/>
    <property type="match status" value="1"/>
</dbReference>
<feature type="domain" description="YjeF C-terminal" evidence="21">
    <location>
        <begin position="181"/>
        <end position="435"/>
    </location>
</feature>
<comment type="catalytic activity">
    <reaction evidence="20">
        <text>(6S)-NADPHX + ADP = AMP + phosphate + NADPH + H(+)</text>
        <dbReference type="Rhea" id="RHEA:32235"/>
        <dbReference type="ChEBI" id="CHEBI:15378"/>
        <dbReference type="ChEBI" id="CHEBI:43474"/>
        <dbReference type="ChEBI" id="CHEBI:57783"/>
        <dbReference type="ChEBI" id="CHEBI:64076"/>
        <dbReference type="ChEBI" id="CHEBI:456215"/>
        <dbReference type="ChEBI" id="CHEBI:456216"/>
        <dbReference type="EC" id="4.2.1.136"/>
    </reaction>
</comment>
<keyword evidence="15" id="KW-0456">Lyase</keyword>
<evidence type="ECO:0000256" key="5">
    <source>
        <dbReference type="ARBA" id="ARBA00009524"/>
    </source>
</evidence>
<comment type="similarity">
    <text evidence="4">In the N-terminal section; belongs to the NnrE/AIBP family.</text>
</comment>
<dbReference type="InterPro" id="IPR004443">
    <property type="entry name" value="YjeF_N_dom"/>
</dbReference>
<evidence type="ECO:0000256" key="7">
    <source>
        <dbReference type="ARBA" id="ARBA00013129"/>
    </source>
</evidence>
<dbReference type="Gene3D" id="3.40.50.10260">
    <property type="entry name" value="YjeF N-terminal domain"/>
    <property type="match status" value="2"/>
</dbReference>
<evidence type="ECO:0000256" key="2">
    <source>
        <dbReference type="ARBA" id="ARBA00000909"/>
    </source>
</evidence>
<keyword evidence="13" id="KW-0520">NAD</keyword>
<gene>
    <name evidence="23" type="ORF">METZ01_LOCUS117047</name>
</gene>
<dbReference type="Pfam" id="PF01256">
    <property type="entry name" value="Carb_kinase"/>
    <property type="match status" value="1"/>
</dbReference>
<reference evidence="23" key="1">
    <citation type="submission" date="2018-05" db="EMBL/GenBank/DDBJ databases">
        <authorList>
            <person name="Lanie J.A."/>
            <person name="Ng W.-L."/>
            <person name="Kazmierczak K.M."/>
            <person name="Andrzejewski T.M."/>
            <person name="Davidsen T.M."/>
            <person name="Wayne K.J."/>
            <person name="Tettelin H."/>
            <person name="Glass J.I."/>
            <person name="Rusch D."/>
            <person name="Podicherti R."/>
            <person name="Tsui H.-C.T."/>
            <person name="Winkler M.E."/>
        </authorList>
    </citation>
    <scope>NUCLEOTIDE SEQUENCE</scope>
</reference>
<evidence type="ECO:0000256" key="4">
    <source>
        <dbReference type="ARBA" id="ARBA00006001"/>
    </source>
</evidence>
<evidence type="ECO:0000256" key="11">
    <source>
        <dbReference type="ARBA" id="ARBA00022857"/>
    </source>
</evidence>
<dbReference type="InterPro" id="IPR029056">
    <property type="entry name" value="Ribokinase-like"/>
</dbReference>
<evidence type="ECO:0000256" key="16">
    <source>
        <dbReference type="ARBA" id="ARBA00023268"/>
    </source>
</evidence>
<evidence type="ECO:0000259" key="21">
    <source>
        <dbReference type="PROSITE" id="PS51383"/>
    </source>
</evidence>
<dbReference type="InterPro" id="IPR030677">
    <property type="entry name" value="Nnr"/>
</dbReference>
<evidence type="ECO:0000256" key="20">
    <source>
        <dbReference type="ARBA" id="ARBA00049209"/>
    </source>
</evidence>
<evidence type="ECO:0000256" key="12">
    <source>
        <dbReference type="ARBA" id="ARBA00022958"/>
    </source>
</evidence>
<evidence type="ECO:0000256" key="14">
    <source>
        <dbReference type="ARBA" id="ARBA00023235"/>
    </source>
</evidence>
<dbReference type="PANTHER" id="PTHR12592:SF0">
    <property type="entry name" value="ATP-DEPENDENT (S)-NAD(P)H-HYDRATE DEHYDRATASE"/>
    <property type="match status" value="1"/>
</dbReference>
<organism evidence="23">
    <name type="scientific">marine metagenome</name>
    <dbReference type="NCBI Taxonomy" id="408172"/>
    <lineage>
        <taxon>unclassified sequences</taxon>
        <taxon>metagenomes</taxon>
        <taxon>ecological metagenomes</taxon>
    </lineage>
</organism>
<dbReference type="HAMAP" id="MF_01965">
    <property type="entry name" value="NADHX_dehydratase"/>
    <property type="match status" value="1"/>
</dbReference>
<name>A0A381XIS4_9ZZZZ</name>